<dbReference type="Proteomes" id="UP000030101">
    <property type="component" value="Unassembled WGS sequence"/>
</dbReference>
<reference evidence="1 2" key="1">
    <citation type="submission" date="2014-08" db="EMBL/GenBank/DDBJ databases">
        <title>Porphyromonas canoris strain:OH2762 Genome sequencing.</title>
        <authorList>
            <person name="Wallis C."/>
            <person name="Deusch O."/>
            <person name="O'Flynn C."/>
            <person name="Davis I."/>
            <person name="Jospin G."/>
            <person name="Darling A.E."/>
            <person name="Coil D.A."/>
            <person name="Alexiev A."/>
            <person name="Horsfall A."/>
            <person name="Kirkwood N."/>
            <person name="Harris S."/>
            <person name="Eisen J.A."/>
        </authorList>
    </citation>
    <scope>NUCLEOTIDE SEQUENCE [LARGE SCALE GENOMIC DNA]</scope>
    <source>
        <strain evidence="2">COT-108 OH2762</strain>
    </source>
</reference>
<sequence>MTQNQNTIQRQKAKYAVMTVKEVAVCYYPTYSPRYASQKFRRDIEEYPELKKALEAHGWQMNKRSFFPAHLELLKQYLGAWDV</sequence>
<name>A0ABR4XJR1_9PORP</name>
<proteinExistence type="predicted"/>
<dbReference type="InterPro" id="IPR025342">
    <property type="entry name" value="DUF4248"/>
</dbReference>
<dbReference type="RefSeq" id="WP_036791635.1">
    <property type="nucleotide sequence ID" value="NZ_JQZV01000013.1"/>
</dbReference>
<gene>
    <name evidence="1" type="ORF">HQ43_07665</name>
</gene>
<evidence type="ECO:0000313" key="1">
    <source>
        <dbReference type="EMBL" id="KGN91930.1"/>
    </source>
</evidence>
<accession>A0ABR4XJR1</accession>
<evidence type="ECO:0008006" key="3">
    <source>
        <dbReference type="Google" id="ProtNLM"/>
    </source>
</evidence>
<protein>
    <recommendedName>
        <fullName evidence="3">DUF4248 domain-containing protein</fullName>
    </recommendedName>
</protein>
<keyword evidence="2" id="KW-1185">Reference proteome</keyword>
<dbReference type="Pfam" id="PF14053">
    <property type="entry name" value="DUF4248"/>
    <property type="match status" value="1"/>
</dbReference>
<dbReference type="EMBL" id="JQZV01000013">
    <property type="protein sequence ID" value="KGN91930.1"/>
    <property type="molecule type" value="Genomic_DNA"/>
</dbReference>
<organism evidence="1 2">
    <name type="scientific">Porphyromonas canoris</name>
    <dbReference type="NCBI Taxonomy" id="36875"/>
    <lineage>
        <taxon>Bacteria</taxon>
        <taxon>Pseudomonadati</taxon>
        <taxon>Bacteroidota</taxon>
        <taxon>Bacteroidia</taxon>
        <taxon>Bacteroidales</taxon>
        <taxon>Porphyromonadaceae</taxon>
        <taxon>Porphyromonas</taxon>
    </lineage>
</organism>
<evidence type="ECO:0000313" key="2">
    <source>
        <dbReference type="Proteomes" id="UP000030101"/>
    </source>
</evidence>
<comment type="caution">
    <text evidence="1">The sequence shown here is derived from an EMBL/GenBank/DDBJ whole genome shotgun (WGS) entry which is preliminary data.</text>
</comment>